<proteinExistence type="inferred from homology"/>
<keyword evidence="2 3" id="KW-0732">Signal</keyword>
<evidence type="ECO:0000256" key="2">
    <source>
        <dbReference type="ARBA" id="ARBA00022729"/>
    </source>
</evidence>
<dbReference type="GeneID" id="28765734"/>
<dbReference type="InParanoid" id="A0A177BYM9"/>
<accession>A0A177BYM9</accession>
<dbReference type="AlphaFoldDB" id="A0A177BYM9"/>
<dbReference type="OrthoDB" id="10264374at2759"/>
<sequence>MHSASRCILSLVLVIQSFGQQSFAHVNLGAAAPYGGLAKTYITDNGFTVVQGVVASYRAGLITNSPPGLYDGVNNGNATADKAHQDASAARSAAAALASTARLHADITGETFRHGVYTSAMSVGFSGVLRLDGENDPNSLFIFKIGASLTTQPQCRVILINGAQAFNGGLYALNGAVGLIKDQIIAQSHCPVRSSDYVSSTFSVRSSSATASNTLTSTSDGSSSTTIISAAIHSTVDSIIYDTLDTLSFIPSSRLSSTLS</sequence>
<reference evidence="4 5" key="1">
    <citation type="submission" date="2016-05" db="EMBL/GenBank/DDBJ databases">
        <title>Comparative analysis of secretome profiles of manganese(II)-oxidizing ascomycete fungi.</title>
        <authorList>
            <consortium name="DOE Joint Genome Institute"/>
            <person name="Zeiner C.A."/>
            <person name="Purvine S.O."/>
            <person name="Zink E.M."/>
            <person name="Wu S."/>
            <person name="Pasa-Tolic L."/>
            <person name="Chaput D.L."/>
            <person name="Haridas S."/>
            <person name="Grigoriev I.V."/>
            <person name="Santelli C.M."/>
            <person name="Hansel C.M."/>
        </authorList>
    </citation>
    <scope>NUCLEOTIDE SEQUENCE [LARGE SCALE GENOMIC DNA]</scope>
    <source>
        <strain evidence="4 5">AP3s5-JAC2a</strain>
    </source>
</reference>
<feature type="signal peptide" evidence="3">
    <location>
        <begin position="1"/>
        <end position="19"/>
    </location>
</feature>
<protein>
    <submittedName>
        <fullName evidence="4">Uncharacterized protein</fullName>
    </submittedName>
</protein>
<dbReference type="EMBL" id="KV441560">
    <property type="protein sequence ID" value="OAG00256.1"/>
    <property type="molecule type" value="Genomic_DNA"/>
</dbReference>
<evidence type="ECO:0000256" key="1">
    <source>
        <dbReference type="ARBA" id="ARBA00005445"/>
    </source>
</evidence>
<feature type="chain" id="PRO_5008057469" evidence="3">
    <location>
        <begin position="20"/>
        <end position="260"/>
    </location>
</feature>
<evidence type="ECO:0000313" key="4">
    <source>
        <dbReference type="EMBL" id="OAG00256.1"/>
    </source>
</evidence>
<organism evidence="4 5">
    <name type="scientific">Paraphaeosphaeria sporulosa</name>
    <dbReference type="NCBI Taxonomy" id="1460663"/>
    <lineage>
        <taxon>Eukaryota</taxon>
        <taxon>Fungi</taxon>
        <taxon>Dikarya</taxon>
        <taxon>Ascomycota</taxon>
        <taxon>Pezizomycotina</taxon>
        <taxon>Dothideomycetes</taxon>
        <taxon>Pleosporomycetidae</taxon>
        <taxon>Pleosporales</taxon>
        <taxon>Massarineae</taxon>
        <taxon>Didymosphaeriaceae</taxon>
        <taxon>Paraphaeosphaeria</taxon>
    </lineage>
</organism>
<dbReference type="InterPro" id="IPR021884">
    <property type="entry name" value="Ice-bd_prot"/>
</dbReference>
<name>A0A177BYM9_9PLEO</name>
<keyword evidence="5" id="KW-1185">Reference proteome</keyword>
<comment type="similarity">
    <text evidence="1">Belongs to the ice-binding protein family.</text>
</comment>
<evidence type="ECO:0000256" key="3">
    <source>
        <dbReference type="SAM" id="SignalP"/>
    </source>
</evidence>
<dbReference type="RefSeq" id="XP_018030621.1">
    <property type="nucleotide sequence ID" value="XM_018182248.1"/>
</dbReference>
<dbReference type="Proteomes" id="UP000077069">
    <property type="component" value="Unassembled WGS sequence"/>
</dbReference>
<dbReference type="Pfam" id="PF11999">
    <property type="entry name" value="Ice_binding"/>
    <property type="match status" value="1"/>
</dbReference>
<gene>
    <name evidence="4" type="ORF">CC84DRAFT_1209879</name>
</gene>
<evidence type="ECO:0000313" key="5">
    <source>
        <dbReference type="Proteomes" id="UP000077069"/>
    </source>
</evidence>
<dbReference type="STRING" id="1460663.A0A177BYM9"/>